<evidence type="ECO:0000313" key="3">
    <source>
        <dbReference type="Proteomes" id="UP000059680"/>
    </source>
</evidence>
<accession>A0A0P0XAN6</accession>
<proteinExistence type="predicted"/>
<dbReference type="ExpressionAtlas" id="A0A0P0XAN6">
    <property type="expression patterns" value="baseline and differential"/>
</dbReference>
<feature type="compositionally biased region" description="Pro residues" evidence="1">
    <location>
        <begin position="94"/>
        <end position="105"/>
    </location>
</feature>
<reference evidence="2 3" key="2">
    <citation type="journal article" date="2013" name="Plant Cell Physiol.">
        <title>Rice Annotation Project Database (RAP-DB): an integrative and interactive database for rice genomics.</title>
        <authorList>
            <person name="Sakai H."/>
            <person name="Lee S.S."/>
            <person name="Tanaka T."/>
            <person name="Numa H."/>
            <person name="Kim J."/>
            <person name="Kawahara Y."/>
            <person name="Wakimoto H."/>
            <person name="Yang C.C."/>
            <person name="Iwamoto M."/>
            <person name="Abe T."/>
            <person name="Yamada Y."/>
            <person name="Muto A."/>
            <person name="Inokuchi H."/>
            <person name="Ikemura T."/>
            <person name="Matsumoto T."/>
            <person name="Sasaki T."/>
            <person name="Itoh T."/>
        </authorList>
    </citation>
    <scope>NUCLEOTIDE SEQUENCE [LARGE SCALE GENOMIC DNA]</scope>
    <source>
        <strain evidence="3">cv. Nipponbare</strain>
    </source>
</reference>
<feature type="region of interest" description="Disordered" evidence="1">
    <location>
        <begin position="70"/>
        <end position="105"/>
    </location>
</feature>
<feature type="compositionally biased region" description="Basic residues" evidence="1">
    <location>
        <begin position="81"/>
        <end position="91"/>
    </location>
</feature>
<sequence>MRLVAGRKEGLGGMGDDVGVEEVVPGVGEAREAPVDAVGVGARVGLLLRGQQLALPQRVHRRVRVLAKLRQRRDVHESHAHPPHRPQHTARHPVQPPVRPDVQPP</sequence>
<organism evidence="2 3">
    <name type="scientific">Oryza sativa subsp. japonica</name>
    <name type="common">Rice</name>
    <dbReference type="NCBI Taxonomy" id="39947"/>
    <lineage>
        <taxon>Eukaryota</taxon>
        <taxon>Viridiplantae</taxon>
        <taxon>Streptophyta</taxon>
        <taxon>Embryophyta</taxon>
        <taxon>Tracheophyta</taxon>
        <taxon>Spermatophyta</taxon>
        <taxon>Magnoliopsida</taxon>
        <taxon>Liliopsida</taxon>
        <taxon>Poales</taxon>
        <taxon>Poaceae</taxon>
        <taxon>BOP clade</taxon>
        <taxon>Oryzoideae</taxon>
        <taxon>Oryzeae</taxon>
        <taxon>Oryzinae</taxon>
        <taxon>Oryza</taxon>
        <taxon>Oryza sativa</taxon>
    </lineage>
</organism>
<name>A0A0P0XAN6_ORYSJ</name>
<evidence type="ECO:0000256" key="1">
    <source>
        <dbReference type="SAM" id="MobiDB-lite"/>
    </source>
</evidence>
<dbReference type="EMBL" id="AP014963">
    <property type="protein sequence ID" value="BAT03358.1"/>
    <property type="molecule type" value="Genomic_DNA"/>
</dbReference>
<dbReference type="Proteomes" id="UP000059680">
    <property type="component" value="Chromosome 7"/>
</dbReference>
<protein>
    <submittedName>
        <fullName evidence="2">Os07g0693500 protein</fullName>
    </submittedName>
</protein>
<evidence type="ECO:0000313" key="2">
    <source>
        <dbReference type="EMBL" id="BAT03358.1"/>
    </source>
</evidence>
<reference evidence="3" key="1">
    <citation type="journal article" date="2005" name="Nature">
        <title>The map-based sequence of the rice genome.</title>
        <authorList>
            <consortium name="International rice genome sequencing project (IRGSP)"/>
            <person name="Matsumoto T."/>
            <person name="Wu J."/>
            <person name="Kanamori H."/>
            <person name="Katayose Y."/>
            <person name="Fujisawa M."/>
            <person name="Namiki N."/>
            <person name="Mizuno H."/>
            <person name="Yamamoto K."/>
            <person name="Antonio B.A."/>
            <person name="Baba T."/>
            <person name="Sakata K."/>
            <person name="Nagamura Y."/>
            <person name="Aoki H."/>
            <person name="Arikawa K."/>
            <person name="Arita K."/>
            <person name="Bito T."/>
            <person name="Chiden Y."/>
            <person name="Fujitsuka N."/>
            <person name="Fukunaka R."/>
            <person name="Hamada M."/>
            <person name="Harada C."/>
            <person name="Hayashi A."/>
            <person name="Hijishita S."/>
            <person name="Honda M."/>
            <person name="Hosokawa S."/>
            <person name="Ichikawa Y."/>
            <person name="Idonuma A."/>
            <person name="Iijima M."/>
            <person name="Ikeda M."/>
            <person name="Ikeno M."/>
            <person name="Ito K."/>
            <person name="Ito S."/>
            <person name="Ito T."/>
            <person name="Ito Y."/>
            <person name="Ito Y."/>
            <person name="Iwabuchi A."/>
            <person name="Kamiya K."/>
            <person name="Karasawa W."/>
            <person name="Kurita K."/>
            <person name="Katagiri S."/>
            <person name="Kikuta A."/>
            <person name="Kobayashi H."/>
            <person name="Kobayashi N."/>
            <person name="Machita K."/>
            <person name="Maehara T."/>
            <person name="Masukawa M."/>
            <person name="Mizubayashi T."/>
            <person name="Mukai Y."/>
            <person name="Nagasaki H."/>
            <person name="Nagata Y."/>
            <person name="Naito S."/>
            <person name="Nakashima M."/>
            <person name="Nakama Y."/>
            <person name="Nakamichi Y."/>
            <person name="Nakamura M."/>
            <person name="Meguro A."/>
            <person name="Negishi M."/>
            <person name="Ohta I."/>
            <person name="Ohta T."/>
            <person name="Okamoto M."/>
            <person name="Ono N."/>
            <person name="Saji S."/>
            <person name="Sakaguchi M."/>
            <person name="Sakai K."/>
            <person name="Shibata M."/>
            <person name="Shimokawa T."/>
            <person name="Song J."/>
            <person name="Takazaki Y."/>
            <person name="Terasawa K."/>
            <person name="Tsugane M."/>
            <person name="Tsuji K."/>
            <person name="Ueda S."/>
            <person name="Waki K."/>
            <person name="Yamagata H."/>
            <person name="Yamamoto M."/>
            <person name="Yamamoto S."/>
            <person name="Yamane H."/>
            <person name="Yoshiki S."/>
            <person name="Yoshihara R."/>
            <person name="Yukawa K."/>
            <person name="Zhong H."/>
            <person name="Yano M."/>
            <person name="Yuan Q."/>
            <person name="Ouyang S."/>
            <person name="Liu J."/>
            <person name="Jones K.M."/>
            <person name="Gansberger K."/>
            <person name="Moffat K."/>
            <person name="Hill J."/>
            <person name="Bera J."/>
            <person name="Fadrosh D."/>
            <person name="Jin S."/>
            <person name="Johri S."/>
            <person name="Kim M."/>
            <person name="Overton L."/>
            <person name="Reardon M."/>
            <person name="Tsitrin T."/>
            <person name="Vuong H."/>
            <person name="Weaver B."/>
            <person name="Ciecko A."/>
            <person name="Tallon L."/>
            <person name="Jackson J."/>
            <person name="Pai G."/>
            <person name="Aken S.V."/>
            <person name="Utterback T."/>
            <person name="Reidmuller S."/>
            <person name="Feldblyum T."/>
            <person name="Hsiao J."/>
            <person name="Zismann V."/>
            <person name="Iobst S."/>
            <person name="de Vazeille A.R."/>
            <person name="Buell C.R."/>
            <person name="Ying K."/>
            <person name="Li Y."/>
            <person name="Lu T."/>
            <person name="Huang Y."/>
            <person name="Zhao Q."/>
            <person name="Feng Q."/>
            <person name="Zhang L."/>
            <person name="Zhu J."/>
            <person name="Weng Q."/>
            <person name="Mu J."/>
            <person name="Lu Y."/>
            <person name="Fan D."/>
            <person name="Liu Y."/>
            <person name="Guan J."/>
            <person name="Zhang Y."/>
            <person name="Yu S."/>
            <person name="Liu X."/>
            <person name="Zhang Y."/>
            <person name="Hong G."/>
            <person name="Han B."/>
            <person name="Choisne N."/>
            <person name="Demange N."/>
            <person name="Orjeda G."/>
            <person name="Samain S."/>
            <person name="Cattolico L."/>
            <person name="Pelletier E."/>
            <person name="Couloux A."/>
            <person name="Segurens B."/>
            <person name="Wincker P."/>
            <person name="D'Hont A."/>
            <person name="Scarpelli C."/>
            <person name="Weissenbach J."/>
            <person name="Salanoubat M."/>
            <person name="Quetier F."/>
            <person name="Yu Y."/>
            <person name="Kim H.R."/>
            <person name="Rambo T."/>
            <person name="Currie J."/>
            <person name="Collura K."/>
            <person name="Luo M."/>
            <person name="Yang T."/>
            <person name="Ammiraju J.S.S."/>
            <person name="Engler F."/>
            <person name="Soderlund C."/>
            <person name="Wing R.A."/>
            <person name="Palmer L.E."/>
            <person name="de la Bastide M."/>
            <person name="Spiegel L."/>
            <person name="Nascimento L."/>
            <person name="Zutavern T."/>
            <person name="O'Shaughnessy A."/>
            <person name="Dike S."/>
            <person name="Dedhia N."/>
            <person name="Preston R."/>
            <person name="Balija V."/>
            <person name="McCombie W.R."/>
            <person name="Chow T."/>
            <person name="Chen H."/>
            <person name="Chung M."/>
            <person name="Chen C."/>
            <person name="Shaw J."/>
            <person name="Wu H."/>
            <person name="Hsiao K."/>
            <person name="Chao Y."/>
            <person name="Chu M."/>
            <person name="Cheng C."/>
            <person name="Hour A."/>
            <person name="Lee P."/>
            <person name="Lin S."/>
            <person name="Lin Y."/>
            <person name="Liou J."/>
            <person name="Liu S."/>
            <person name="Hsing Y."/>
            <person name="Raghuvanshi S."/>
            <person name="Mohanty A."/>
            <person name="Bharti A.K."/>
            <person name="Gaur A."/>
            <person name="Gupta V."/>
            <person name="Kumar D."/>
            <person name="Ravi V."/>
            <person name="Vij S."/>
            <person name="Kapur A."/>
            <person name="Khurana P."/>
            <person name="Khurana P."/>
            <person name="Khurana J.P."/>
            <person name="Tyagi A.K."/>
            <person name="Gaikwad K."/>
            <person name="Singh A."/>
            <person name="Dalal V."/>
            <person name="Srivastava S."/>
            <person name="Dixit A."/>
            <person name="Pal A.K."/>
            <person name="Ghazi I.A."/>
            <person name="Yadav M."/>
            <person name="Pandit A."/>
            <person name="Bhargava A."/>
            <person name="Sureshbabu K."/>
            <person name="Batra K."/>
            <person name="Sharma T.R."/>
            <person name="Mohapatra T."/>
            <person name="Singh N.K."/>
            <person name="Messing J."/>
            <person name="Nelson A.B."/>
            <person name="Fuks G."/>
            <person name="Kavchok S."/>
            <person name="Keizer G."/>
            <person name="Linton E."/>
            <person name="Llaca V."/>
            <person name="Song R."/>
            <person name="Tanyolac B."/>
            <person name="Young S."/>
            <person name="Ho-Il K."/>
            <person name="Hahn J.H."/>
            <person name="Sangsakoo G."/>
            <person name="Vanavichit A."/>
            <person name="de Mattos Luiz.A.T."/>
            <person name="Zimmer P.D."/>
            <person name="Malone G."/>
            <person name="Dellagostin O."/>
            <person name="de Oliveira A.C."/>
            <person name="Bevan M."/>
            <person name="Bancroft I."/>
            <person name="Minx P."/>
            <person name="Cordum H."/>
            <person name="Wilson R."/>
            <person name="Cheng Z."/>
            <person name="Jin W."/>
            <person name="Jiang J."/>
            <person name="Leong S.A."/>
            <person name="Iwama H."/>
            <person name="Gojobori T."/>
            <person name="Itoh T."/>
            <person name="Niimura Y."/>
            <person name="Fujii Y."/>
            <person name="Habara T."/>
            <person name="Sakai H."/>
            <person name="Sato Y."/>
            <person name="Wilson G."/>
            <person name="Kumar K."/>
            <person name="McCouch S."/>
            <person name="Juretic N."/>
            <person name="Hoen D."/>
            <person name="Wright S."/>
            <person name="Bruskiewich R."/>
            <person name="Bureau T."/>
            <person name="Miyao A."/>
            <person name="Hirochika H."/>
            <person name="Nishikawa T."/>
            <person name="Kadowaki K."/>
            <person name="Sugiura M."/>
            <person name="Burr B."/>
            <person name="Sasaki T."/>
        </authorList>
    </citation>
    <scope>NUCLEOTIDE SEQUENCE [LARGE SCALE GENOMIC DNA]</scope>
    <source>
        <strain evidence="3">cv. Nipponbare</strain>
    </source>
</reference>
<keyword evidence="3" id="KW-1185">Reference proteome</keyword>
<reference evidence="2 3" key="3">
    <citation type="journal article" date="2013" name="Rice">
        <title>Improvement of the Oryza sativa Nipponbare reference genome using next generation sequence and optical map data.</title>
        <authorList>
            <person name="Kawahara Y."/>
            <person name="de la Bastide M."/>
            <person name="Hamilton J.P."/>
            <person name="Kanamori H."/>
            <person name="McCombie W.R."/>
            <person name="Ouyang S."/>
            <person name="Schwartz D.C."/>
            <person name="Tanaka T."/>
            <person name="Wu J."/>
            <person name="Zhou S."/>
            <person name="Childs K.L."/>
            <person name="Davidson R.M."/>
            <person name="Lin H."/>
            <person name="Quesada-Ocampo L."/>
            <person name="Vaillancourt B."/>
            <person name="Sakai H."/>
            <person name="Lee S.S."/>
            <person name="Kim J."/>
            <person name="Numa H."/>
            <person name="Itoh T."/>
            <person name="Buell C.R."/>
            <person name="Matsumoto T."/>
        </authorList>
    </citation>
    <scope>NUCLEOTIDE SEQUENCE [LARGE SCALE GENOMIC DNA]</scope>
    <source>
        <strain evidence="3">cv. Nipponbare</strain>
    </source>
</reference>
<dbReference type="AlphaFoldDB" id="A0A0P0XAN6"/>
<gene>
    <name evidence="2" type="ordered locus">Os07g0693500</name>
    <name evidence="2" type="ORF">OSNPB_070693500</name>
</gene>
<dbReference type="Gramene" id="Os07t0693500-02">
    <property type="protein sequence ID" value="Os07t0693500-02"/>
    <property type="gene ID" value="Os07g0693500"/>
</dbReference>